<protein>
    <recommendedName>
        <fullName evidence="10">Pre-mRNA-splicing factor Syf1-like N-terminal HAT-repeats domain-containing protein</fullName>
    </recommendedName>
</protein>
<dbReference type="Gene3D" id="1.25.40.10">
    <property type="entry name" value="Tetratricopeptide repeat domain"/>
    <property type="match status" value="3"/>
</dbReference>
<organism evidence="11">
    <name type="scientific">Micromonas pusilla</name>
    <name type="common">Picoplanktonic green alga</name>
    <name type="synonym">Chromulina pusilla</name>
    <dbReference type="NCBI Taxonomy" id="38833"/>
    <lineage>
        <taxon>Eukaryota</taxon>
        <taxon>Viridiplantae</taxon>
        <taxon>Chlorophyta</taxon>
        <taxon>Mamiellophyceae</taxon>
        <taxon>Mamiellales</taxon>
        <taxon>Mamiellaceae</taxon>
        <taxon>Micromonas</taxon>
    </lineage>
</organism>
<dbReference type="GO" id="GO:0071007">
    <property type="term" value="C:U2-type catalytic step 2 spliceosome"/>
    <property type="evidence" value="ECO:0007669"/>
    <property type="project" value="TreeGrafter"/>
</dbReference>
<proteinExistence type="inferred from homology"/>
<dbReference type="SUPFAM" id="SSF48452">
    <property type="entry name" value="TPR-like"/>
    <property type="match status" value="1"/>
</dbReference>
<keyword evidence="4" id="KW-0747">Spliceosome</keyword>
<dbReference type="EMBL" id="HBEQ01004306">
    <property type="protein sequence ID" value="CAD8515956.1"/>
    <property type="molecule type" value="Transcribed_RNA"/>
</dbReference>
<dbReference type="GO" id="GO:0071011">
    <property type="term" value="C:precatalytic spliceosome"/>
    <property type="evidence" value="ECO:0007669"/>
    <property type="project" value="TreeGrafter"/>
</dbReference>
<evidence type="ECO:0000256" key="5">
    <source>
        <dbReference type="ARBA" id="ARBA00022737"/>
    </source>
</evidence>
<comment type="subcellular location">
    <subcellularLocation>
        <location evidence="1">Nucleus</location>
    </subcellularLocation>
</comment>
<keyword evidence="6" id="KW-0508">mRNA splicing</keyword>
<dbReference type="InterPro" id="IPR003107">
    <property type="entry name" value="HAT"/>
</dbReference>
<dbReference type="PANTHER" id="PTHR11246">
    <property type="entry name" value="PRE-MRNA SPLICING FACTOR"/>
    <property type="match status" value="1"/>
</dbReference>
<dbReference type="FunFam" id="1.25.40.10:FF:000048">
    <property type="entry name" value="Cell cycle control protein"/>
    <property type="match status" value="1"/>
</dbReference>
<dbReference type="GO" id="GO:0000245">
    <property type="term" value="P:spliceosomal complex assembly"/>
    <property type="evidence" value="ECO:0007669"/>
    <property type="project" value="TreeGrafter"/>
</dbReference>
<dbReference type="InterPro" id="IPR055433">
    <property type="entry name" value="HAT_Syf1-like_N"/>
</dbReference>
<evidence type="ECO:0000256" key="6">
    <source>
        <dbReference type="ARBA" id="ARBA00023187"/>
    </source>
</evidence>
<evidence type="ECO:0000256" key="4">
    <source>
        <dbReference type="ARBA" id="ARBA00022728"/>
    </source>
</evidence>
<evidence type="ECO:0000256" key="1">
    <source>
        <dbReference type="ARBA" id="ARBA00004123"/>
    </source>
</evidence>
<feature type="compositionally biased region" description="Low complexity" evidence="9">
    <location>
        <begin position="586"/>
        <end position="603"/>
    </location>
</feature>
<keyword evidence="3" id="KW-0507">mRNA processing</keyword>
<comment type="similarity">
    <text evidence="2">Belongs to the crooked-neck family.</text>
</comment>
<evidence type="ECO:0000259" key="10">
    <source>
        <dbReference type="Pfam" id="PF23233"/>
    </source>
</evidence>
<feature type="domain" description="Pre-mRNA-splicing factor Syf1-like N-terminal HAT-repeats" evidence="10">
    <location>
        <begin position="78"/>
        <end position="222"/>
    </location>
</feature>
<feature type="compositionally biased region" description="Acidic residues" evidence="9">
    <location>
        <begin position="575"/>
        <end position="585"/>
    </location>
</feature>
<dbReference type="InterPro" id="IPR045075">
    <property type="entry name" value="Syf1-like"/>
</dbReference>
<keyword evidence="5" id="KW-0677">Repeat</keyword>
<dbReference type="SMART" id="SM00386">
    <property type="entry name" value="HAT"/>
    <property type="match status" value="13"/>
</dbReference>
<evidence type="ECO:0000256" key="2">
    <source>
        <dbReference type="ARBA" id="ARBA00008644"/>
    </source>
</evidence>
<dbReference type="PANTHER" id="PTHR11246:SF3">
    <property type="entry name" value="CROOKED NECK-LIKE PROTEIN 1"/>
    <property type="match status" value="1"/>
</dbReference>
<accession>A0A7S0IAQ0</accession>
<evidence type="ECO:0000256" key="7">
    <source>
        <dbReference type="ARBA" id="ARBA00023242"/>
    </source>
</evidence>
<feature type="domain" description="Pre-mRNA-splicing factor Syf1-like N-terminal HAT-repeats" evidence="10">
    <location>
        <begin position="325"/>
        <end position="485"/>
    </location>
</feature>
<dbReference type="GO" id="GO:0071014">
    <property type="term" value="C:post-mRNA release spliceosomal complex"/>
    <property type="evidence" value="ECO:0007669"/>
    <property type="project" value="TreeGrafter"/>
</dbReference>
<evidence type="ECO:0000256" key="9">
    <source>
        <dbReference type="SAM" id="MobiDB-lite"/>
    </source>
</evidence>
<dbReference type="FunFam" id="1.25.40.10:FF:000269">
    <property type="entry name" value="Crooked neck pre-mRNA-splicing factor 1"/>
    <property type="match status" value="1"/>
</dbReference>
<gene>
    <name evidence="11" type="ORF">MCOM1403_LOCUS3381</name>
</gene>
<sequence>MAGVGEGPLGTKLHSSATKVSYPRPTRVKNKAPAPTQITAEQIVREAKERQEETFRAPKQKITDAEELAEYRLKKRKEFEDLIRRVYWNESVWVKYAKWEETQKDFARARSVWERALDYNYRSQSLWLKYAEMEMSHKFVNHARNVWDRAVNLLPRVDQFWYKYIHMEEMMGQVANTRAIFERWMQWEPDHNGWNAYVKMETRYKEWARVRHVYERYVQCHPSVKAWVRWAKFEMSLGDVARCRAVYEDAVETMEREVDVDQLYVKFAQFEERVKEPERARAIYKYALDNLPKEKAREAYKAFTAFEKQYGDRGAIEDVIVGKQRVKYEEEVRANPTSYDSWFDYTRMEEQHGDVEKAREVYERAIANVPPQNEKRYWKRYIFLWINYALFEEMDAQDPERTREVYRECLKLIPHKSFSFSKVWIMASQFEIRQKRLDAARKILGMAIGMHPKEKIFKTYIDMEMQLGNIDRCRTLYEKALELNPFNCSSWVKFAELEKSLAETERARAIFEIAVGMDQLDQPEILWKAFIDFETEEGERGRCRALYERLLERTQHVKVWISFAQFELRAMALNNDDDDDDETQEPEAAAARRAAAEEAAAAADPEEAEPRRVESARGVYERALRSLKENQPDAKEERVMLLEAWRAFEEGVGGGDDRVAEVEKKMPRRVKRKRPIYTEDGTPAGQEEYYDYIFPEEQGAAPNLKILEAAYKWKRQKTGDE</sequence>
<dbReference type="InterPro" id="IPR011990">
    <property type="entry name" value="TPR-like_helical_dom_sf"/>
</dbReference>
<dbReference type="FunFam" id="1.25.40.10:FF:000306">
    <property type="entry name" value="Cell cycle control protein cwf4"/>
    <property type="match status" value="1"/>
</dbReference>
<dbReference type="Pfam" id="PF23233">
    <property type="entry name" value="HAT_Syf1_CNRKL1_N"/>
    <property type="match status" value="2"/>
</dbReference>
<feature type="region of interest" description="Disordered" evidence="9">
    <location>
        <begin position="575"/>
        <end position="615"/>
    </location>
</feature>
<dbReference type="GO" id="GO:0000974">
    <property type="term" value="C:Prp19 complex"/>
    <property type="evidence" value="ECO:0007669"/>
    <property type="project" value="TreeGrafter"/>
</dbReference>
<evidence type="ECO:0000256" key="3">
    <source>
        <dbReference type="ARBA" id="ARBA00022664"/>
    </source>
</evidence>
<dbReference type="AlphaFoldDB" id="A0A7S0IAQ0"/>
<comment type="function">
    <text evidence="8">Involved in pre-mRNA splicing and cell cycle progression. Required for the spliceosome assembly and initiation of the DNA replication.</text>
</comment>
<reference evidence="11" key="1">
    <citation type="submission" date="2021-01" db="EMBL/GenBank/DDBJ databases">
        <authorList>
            <person name="Corre E."/>
            <person name="Pelletier E."/>
            <person name="Niang G."/>
            <person name="Scheremetjew M."/>
            <person name="Finn R."/>
            <person name="Kale V."/>
            <person name="Holt S."/>
            <person name="Cochrane G."/>
            <person name="Meng A."/>
            <person name="Brown T."/>
            <person name="Cohen L."/>
        </authorList>
    </citation>
    <scope>NUCLEOTIDE SEQUENCE</scope>
    <source>
        <strain evidence="11">CCMP1723</strain>
    </source>
</reference>
<feature type="region of interest" description="Disordered" evidence="9">
    <location>
        <begin position="1"/>
        <end position="35"/>
    </location>
</feature>
<keyword evidence="7" id="KW-0539">Nucleus</keyword>
<name>A0A7S0IAQ0_MICPS</name>
<evidence type="ECO:0000313" key="11">
    <source>
        <dbReference type="EMBL" id="CAD8515956.1"/>
    </source>
</evidence>
<evidence type="ECO:0000256" key="8">
    <source>
        <dbReference type="ARBA" id="ARBA00037040"/>
    </source>
</evidence>